<keyword evidence="2 4" id="KW-0396">Initiation factor</keyword>
<dbReference type="GO" id="GO:0033290">
    <property type="term" value="C:eukaryotic 48S preinitiation complex"/>
    <property type="evidence" value="ECO:0007669"/>
    <property type="project" value="UniProtKB-UniRule"/>
</dbReference>
<sequence length="985" mass="109853">MSSRFYDAGSDSDSDSASDSDESLDLKKKPTSTAKTTGTAAPAGRSKFLKKDDSDESTEESSEEDDDDDEEDSDEELSDDEGGVKKPGDGKVSRKARFMKGAAETDSDEDEDEDDQKRVVRSARDKRFEDMRSTVKLLKNGIKINDWIAISNEFDKLNKLHSKLSAIVQKEGNPRFYIRSLVRIEDLIKRMSAEENKDKLKKMNPSTAKAFSTMKQKIKKHNKLFETDINKLRETFVDTDVSEDEAEAAAEAAAAALAAEEAKTKPKGRNAFLKGGASDEESSDQDDDFESGSDDEEDGAAGTLKTEDGADGEKSEKRIRKPKKVKLADGEDGEEINDFTIVGKGGKVPKLFEVTIETLFKKLRELLEARGKKSTDKGVQVTNLKRLQEVANTPHAKIRVLLALIPAQFDYTPTALGYMNVDAWRNTLANIAQLLTLLEENPHISVVEDVEGDDDEAETEKKAKAGEQVRLRGSVASFVDRLDDEFTKSLQNIDPHTTEYVDRLRDETSLYGLIARTQRHFARLRQSDYEAQIIMRRVEHLYYKPDSVIQTVEEAARKLYPILASDPTPASVIPYFCAILYKTSSDRIRTRALLCHVYHHALHDRFYKARDLLLMSHLQDTIQHTDISTQILFNRTMVQIGLSAFRCGLFKEAHMALQDVQSTGKTKELLAQGIQMLKYSEKTPEQEKLEKSRQLPFHMHINLELLECVYLTCSMLLEIPNMAMTAQDMKRKVISKQFRRMLDYNERQVFTGPPENTRDHIMASAKALANGDWQKCTELISSIKIWDLMPNSASIKEMLGRKIQEEGLRTYFFTYASYYDSIGLSDLASMFDLPIPTVYSIVSKMIINEELNASLDQVTNTVILHRPPGQLGELTRLQLLSGVYADKVGNFVESNERLLDARAAMLGLAQRDGPREGGGRDRRDRGERGAGGEEGEGAAAGGGGQRRGGDDRGGGQRDSRSGGGRGGSRGGRGGAVGSYRGSKRS</sequence>
<feature type="compositionally biased region" description="Basic and acidic residues" evidence="5">
    <location>
        <begin position="305"/>
        <end position="316"/>
    </location>
</feature>
<dbReference type="GO" id="GO:0031369">
    <property type="term" value="F:translation initiation factor binding"/>
    <property type="evidence" value="ECO:0007669"/>
    <property type="project" value="InterPro"/>
</dbReference>
<feature type="compositionally biased region" description="Basic and acidic residues" evidence="5">
    <location>
        <begin position="82"/>
        <end position="92"/>
    </location>
</feature>
<feature type="compositionally biased region" description="Gly residues" evidence="5">
    <location>
        <begin position="961"/>
        <end position="976"/>
    </location>
</feature>
<evidence type="ECO:0000256" key="5">
    <source>
        <dbReference type="SAM" id="MobiDB-lite"/>
    </source>
</evidence>
<dbReference type="InterPro" id="IPR008905">
    <property type="entry name" value="EIF3C_N_dom"/>
</dbReference>
<dbReference type="AlphaFoldDB" id="A0A507BM11"/>
<evidence type="ECO:0000256" key="4">
    <source>
        <dbReference type="HAMAP-Rule" id="MF_03002"/>
    </source>
</evidence>
<dbReference type="InterPro" id="IPR058999">
    <property type="entry name" value="EIF3CL_C"/>
</dbReference>
<feature type="compositionally biased region" description="Basic and acidic residues" evidence="5">
    <location>
        <begin position="912"/>
        <end position="931"/>
    </location>
</feature>
<keyword evidence="3 4" id="KW-0648">Protein biosynthesis</keyword>
<comment type="subcellular location">
    <subcellularLocation>
        <location evidence="4">Cytoplasm</location>
    </subcellularLocation>
</comment>
<dbReference type="PANTHER" id="PTHR13937">
    <property type="entry name" value="EUKARYOTIC TRANSLATION INITATION FACTOR 3, SUBUNIT 8 EIF3S8 -RELATED"/>
    <property type="match status" value="1"/>
</dbReference>
<dbReference type="GO" id="GO:0003743">
    <property type="term" value="F:translation initiation factor activity"/>
    <property type="evidence" value="ECO:0007669"/>
    <property type="project" value="UniProtKB-UniRule"/>
</dbReference>
<dbReference type="Proteomes" id="UP000319731">
    <property type="component" value="Unassembled WGS sequence"/>
</dbReference>
<protein>
    <recommendedName>
        <fullName evidence="4">Eukaryotic translation initiation factor 3 subunit C</fullName>
        <shortName evidence="4">eIF3c</shortName>
    </recommendedName>
    <alternativeName>
        <fullName evidence="4">Eukaryotic translation initiation factor 3 93 kDa subunit homolog</fullName>
        <shortName evidence="4">eIF3 p93</shortName>
    </alternativeName>
    <alternativeName>
        <fullName evidence="4">Translation initiation factor eIF3, p93 subunit homolog</fullName>
    </alternativeName>
</protein>
<accession>A0A507BM11</accession>
<evidence type="ECO:0000313" key="7">
    <source>
        <dbReference type="EMBL" id="TPX31340.1"/>
    </source>
</evidence>
<evidence type="ECO:0000256" key="1">
    <source>
        <dbReference type="ARBA" id="ARBA00022490"/>
    </source>
</evidence>
<dbReference type="Pfam" id="PF01399">
    <property type="entry name" value="PCI"/>
    <property type="match status" value="1"/>
</dbReference>
<feature type="region of interest" description="Disordered" evidence="5">
    <location>
        <begin position="909"/>
        <end position="985"/>
    </location>
</feature>
<evidence type="ECO:0000256" key="2">
    <source>
        <dbReference type="ARBA" id="ARBA00022540"/>
    </source>
</evidence>
<feature type="compositionally biased region" description="Acidic residues" evidence="5">
    <location>
        <begin position="105"/>
        <end position="114"/>
    </location>
</feature>
<dbReference type="PANTHER" id="PTHR13937:SF0">
    <property type="entry name" value="EUKARYOTIC TRANSLATION INITIATION FACTOR 3 SUBUNIT C-RELATED"/>
    <property type="match status" value="1"/>
</dbReference>
<name>A0A507BM11_9FUNG</name>
<feature type="domain" description="PCI" evidence="6">
    <location>
        <begin position="697"/>
        <end position="869"/>
    </location>
</feature>
<feature type="region of interest" description="Disordered" evidence="5">
    <location>
        <begin position="259"/>
        <end position="329"/>
    </location>
</feature>
<dbReference type="Pfam" id="PF26569">
    <property type="entry name" value="EIF3CL_C"/>
    <property type="match status" value="1"/>
</dbReference>
<keyword evidence="1 4" id="KW-0963">Cytoplasm</keyword>
<gene>
    <name evidence="4" type="primary">NIP1</name>
    <name evidence="7" type="ORF">SmJEL517_g05301</name>
</gene>
<comment type="function">
    <text evidence="4">Component of the eukaryotic translation initiation factor 3 (eIF-3) complex, which is involved in protein synthesis of a specialized repertoire of mRNAs and, together with other initiation factors, stimulates binding of mRNA and methionyl-tRNAi to the 40S ribosome. The eIF-3 complex specifically targets and initiates translation of a subset of mRNAs involved in cell proliferation.</text>
</comment>
<feature type="compositionally biased region" description="Acidic residues" evidence="5">
    <location>
        <begin position="54"/>
        <end position="81"/>
    </location>
</feature>
<dbReference type="SMART" id="SM00088">
    <property type="entry name" value="PINT"/>
    <property type="match status" value="1"/>
</dbReference>
<feature type="region of interest" description="Disordered" evidence="5">
    <location>
        <begin position="1"/>
        <end position="119"/>
    </location>
</feature>
<dbReference type="GO" id="GO:0001732">
    <property type="term" value="P:formation of cytoplasmic translation initiation complex"/>
    <property type="evidence" value="ECO:0007669"/>
    <property type="project" value="UniProtKB-UniRule"/>
</dbReference>
<comment type="similarity">
    <text evidence="4">Belongs to the eIF-3 subunit C family.</text>
</comment>
<reference evidence="7 8" key="1">
    <citation type="journal article" date="2019" name="Sci. Rep.">
        <title>Comparative genomics of chytrid fungi reveal insights into the obligate biotrophic and pathogenic lifestyle of Synchytrium endobioticum.</title>
        <authorList>
            <person name="van de Vossenberg B.T.L.H."/>
            <person name="Warris S."/>
            <person name="Nguyen H.D.T."/>
            <person name="van Gent-Pelzer M.P.E."/>
            <person name="Joly D.L."/>
            <person name="van de Geest H.C."/>
            <person name="Bonants P.J.M."/>
            <person name="Smith D.S."/>
            <person name="Levesque C.A."/>
            <person name="van der Lee T.A.J."/>
        </authorList>
    </citation>
    <scope>NUCLEOTIDE SEQUENCE [LARGE SCALE GENOMIC DNA]</scope>
    <source>
        <strain evidence="7 8">JEL517</strain>
    </source>
</reference>
<dbReference type="STRING" id="1806994.A0A507BM11"/>
<dbReference type="OrthoDB" id="29647at2759"/>
<evidence type="ECO:0000256" key="3">
    <source>
        <dbReference type="ARBA" id="ARBA00022917"/>
    </source>
</evidence>
<dbReference type="HAMAP" id="MF_03002">
    <property type="entry name" value="eIF3c"/>
    <property type="match status" value="1"/>
</dbReference>
<dbReference type="GO" id="GO:0016282">
    <property type="term" value="C:eukaryotic 43S preinitiation complex"/>
    <property type="evidence" value="ECO:0007669"/>
    <property type="project" value="UniProtKB-UniRule"/>
</dbReference>
<dbReference type="InterPro" id="IPR000717">
    <property type="entry name" value="PCI_dom"/>
</dbReference>
<dbReference type="SUPFAM" id="SSF46785">
    <property type="entry name" value="Winged helix' DNA-binding domain"/>
    <property type="match status" value="1"/>
</dbReference>
<feature type="compositionally biased region" description="Low complexity" evidence="5">
    <location>
        <begin position="31"/>
        <end position="44"/>
    </location>
</feature>
<feature type="compositionally biased region" description="Acidic residues" evidence="5">
    <location>
        <begin position="10"/>
        <end position="23"/>
    </location>
</feature>
<keyword evidence="8" id="KW-1185">Reference proteome</keyword>
<dbReference type="FunFam" id="1.10.10.10:FF:000300">
    <property type="entry name" value="Eukaryotic translation initiation factor 3 subunit C"/>
    <property type="match status" value="1"/>
</dbReference>
<comment type="subunit">
    <text evidence="4">Component of the eukaryotic translation initiation factor 3 (eIF-3) complex.</text>
</comment>
<dbReference type="GO" id="GO:0005852">
    <property type="term" value="C:eukaryotic translation initiation factor 3 complex"/>
    <property type="evidence" value="ECO:0007669"/>
    <property type="project" value="UniProtKB-UniRule"/>
</dbReference>
<dbReference type="EMBL" id="QEAO01000046">
    <property type="protein sequence ID" value="TPX31340.1"/>
    <property type="molecule type" value="Genomic_DNA"/>
</dbReference>
<evidence type="ECO:0000259" key="6">
    <source>
        <dbReference type="PROSITE" id="PS50250"/>
    </source>
</evidence>
<dbReference type="InterPro" id="IPR027516">
    <property type="entry name" value="EIF3C"/>
</dbReference>
<feature type="compositionally biased region" description="Acidic residues" evidence="5">
    <location>
        <begin position="278"/>
        <end position="299"/>
    </location>
</feature>
<dbReference type="InterPro" id="IPR036390">
    <property type="entry name" value="WH_DNA-bd_sf"/>
</dbReference>
<dbReference type="GO" id="GO:0003723">
    <property type="term" value="F:RNA binding"/>
    <property type="evidence" value="ECO:0007669"/>
    <property type="project" value="InterPro"/>
</dbReference>
<proteinExistence type="inferred from homology"/>
<dbReference type="PROSITE" id="PS50250">
    <property type="entry name" value="PCI"/>
    <property type="match status" value="1"/>
</dbReference>
<comment type="caution">
    <text evidence="7">The sequence shown here is derived from an EMBL/GenBank/DDBJ whole genome shotgun (WGS) entry which is preliminary data.</text>
</comment>
<dbReference type="Pfam" id="PF05470">
    <property type="entry name" value="eIF-3c_N"/>
    <property type="match status" value="1"/>
</dbReference>
<organism evidence="7 8">
    <name type="scientific">Synchytrium microbalum</name>
    <dbReference type="NCBI Taxonomy" id="1806994"/>
    <lineage>
        <taxon>Eukaryota</taxon>
        <taxon>Fungi</taxon>
        <taxon>Fungi incertae sedis</taxon>
        <taxon>Chytridiomycota</taxon>
        <taxon>Chytridiomycota incertae sedis</taxon>
        <taxon>Chytridiomycetes</taxon>
        <taxon>Synchytriales</taxon>
        <taxon>Synchytriaceae</taxon>
        <taxon>Synchytrium</taxon>
    </lineage>
</organism>
<feature type="compositionally biased region" description="Basic and acidic residues" evidence="5">
    <location>
        <begin position="947"/>
        <end position="960"/>
    </location>
</feature>
<evidence type="ECO:0000313" key="8">
    <source>
        <dbReference type="Proteomes" id="UP000319731"/>
    </source>
</evidence>